<dbReference type="InterPro" id="IPR028116">
    <property type="entry name" value="Cis-CaaD-like"/>
</dbReference>
<organism evidence="2 3">
    <name type="scientific">Passalora fulva</name>
    <name type="common">Tomato leaf mold</name>
    <name type="synonym">Cladosporium fulvum</name>
    <dbReference type="NCBI Taxonomy" id="5499"/>
    <lineage>
        <taxon>Eukaryota</taxon>
        <taxon>Fungi</taxon>
        <taxon>Dikarya</taxon>
        <taxon>Ascomycota</taxon>
        <taxon>Pezizomycotina</taxon>
        <taxon>Dothideomycetes</taxon>
        <taxon>Dothideomycetidae</taxon>
        <taxon>Mycosphaerellales</taxon>
        <taxon>Mycosphaerellaceae</taxon>
        <taxon>Fulvia</taxon>
    </lineage>
</organism>
<reference evidence="2" key="2">
    <citation type="journal article" date="2022" name="Microb. Genom.">
        <title>A chromosome-scale genome assembly of the tomato pathogen Cladosporium fulvum reveals a compartmentalized genome architecture and the presence of a dispensable chromosome.</title>
        <authorList>
            <person name="Zaccaron A.Z."/>
            <person name="Chen L.H."/>
            <person name="Samaras A."/>
            <person name="Stergiopoulos I."/>
        </authorList>
    </citation>
    <scope>NUCLEOTIDE SEQUENCE</scope>
    <source>
        <strain evidence="2">Race5_Kim</strain>
    </source>
</reference>
<evidence type="ECO:0000259" key="1">
    <source>
        <dbReference type="Pfam" id="PF14832"/>
    </source>
</evidence>
<sequence>MPHWMIFHPPGTFEDETTKGALAKSITSNYTRLGMPAFYVVVNFIKTSPSDQWLGGEMASTRSTRPFIRIRVLHIHINAPDDEKVHAKMMAHLTELLRPHTLNKGYNLEYEIAESRRSLWHVNGMNPPVFGSEDEKVWRGENRAVPPEEMEEARERVGKL</sequence>
<dbReference type="AlphaFoldDB" id="A0A9Q8P6T5"/>
<evidence type="ECO:0000313" key="2">
    <source>
        <dbReference type="EMBL" id="UJO15286.1"/>
    </source>
</evidence>
<dbReference type="Pfam" id="PF14832">
    <property type="entry name" value="Tautomerase_3"/>
    <property type="match status" value="1"/>
</dbReference>
<accession>A0A9Q8P6T5</accession>
<dbReference type="OMA" id="MPLWLIY"/>
<dbReference type="GeneID" id="71988537"/>
<name>A0A9Q8P6T5_PASFU</name>
<dbReference type="Proteomes" id="UP000756132">
    <property type="component" value="Chromosome 3"/>
</dbReference>
<dbReference type="EMBL" id="CP090165">
    <property type="protein sequence ID" value="UJO15286.1"/>
    <property type="molecule type" value="Genomic_DNA"/>
</dbReference>
<keyword evidence="3" id="KW-1185">Reference proteome</keyword>
<evidence type="ECO:0000313" key="3">
    <source>
        <dbReference type="Proteomes" id="UP000756132"/>
    </source>
</evidence>
<dbReference type="KEGG" id="ffu:CLAFUR5_08659"/>
<feature type="domain" description="Tautomerase cis-CaaD-like" evidence="1">
    <location>
        <begin position="1"/>
        <end position="143"/>
    </location>
</feature>
<reference evidence="2" key="1">
    <citation type="submission" date="2021-12" db="EMBL/GenBank/DDBJ databases">
        <authorList>
            <person name="Zaccaron A."/>
            <person name="Stergiopoulos I."/>
        </authorList>
    </citation>
    <scope>NUCLEOTIDE SEQUENCE</scope>
    <source>
        <strain evidence="2">Race5_Kim</strain>
    </source>
</reference>
<dbReference type="InterPro" id="IPR014347">
    <property type="entry name" value="Tautomerase/MIF_sf"/>
</dbReference>
<gene>
    <name evidence="2" type="ORF">CLAFUR5_08659</name>
</gene>
<dbReference type="OrthoDB" id="2129288at2759"/>
<dbReference type="Gene3D" id="3.30.429.10">
    <property type="entry name" value="Macrophage Migration Inhibitory Factor"/>
    <property type="match status" value="1"/>
</dbReference>
<proteinExistence type="predicted"/>
<protein>
    <recommendedName>
        <fullName evidence="1">Tautomerase cis-CaaD-like domain-containing protein</fullName>
    </recommendedName>
</protein>
<dbReference type="RefSeq" id="XP_047759652.1">
    <property type="nucleotide sequence ID" value="XM_047907807.1"/>
</dbReference>